<sequence length="176" mass="19483">MNPYHQSLILIGMPGAGKSTLGLLLAKNLAKDFIDTDLLIQLEHRKTLQDILHQQGYMALREQEEKVLLNAHYPNHVIATGGSAVYSQVAMNHLKQFGPVVFLDLGLDALEKRITNMDSRGIARPAGQSFAEVYSERRPLYLRYADIVIDCSDKSADEIVDEVICQEANAFAAADA</sequence>
<keyword evidence="1 7" id="KW-0028">Amino-acid biosynthesis</keyword>
<organism evidence="8 9">
    <name type="scientific">Cellvibrio fontiphilus</name>
    <dbReference type="NCBI Taxonomy" id="1815559"/>
    <lineage>
        <taxon>Bacteria</taxon>
        <taxon>Pseudomonadati</taxon>
        <taxon>Pseudomonadota</taxon>
        <taxon>Gammaproteobacteria</taxon>
        <taxon>Cellvibrionales</taxon>
        <taxon>Cellvibrionaceae</taxon>
        <taxon>Cellvibrio</taxon>
    </lineage>
</organism>
<evidence type="ECO:0000256" key="5">
    <source>
        <dbReference type="ARBA" id="ARBA00022840"/>
    </source>
</evidence>
<dbReference type="HAMAP" id="MF_00109">
    <property type="entry name" value="Shikimate_kinase"/>
    <property type="match status" value="1"/>
</dbReference>
<dbReference type="GO" id="GO:0004765">
    <property type="term" value="F:shikimate kinase activity"/>
    <property type="evidence" value="ECO:0007669"/>
    <property type="project" value="UniProtKB-EC"/>
</dbReference>
<dbReference type="Pfam" id="PF01202">
    <property type="entry name" value="SKI"/>
    <property type="match status" value="1"/>
</dbReference>
<feature type="binding site" evidence="7">
    <location>
        <position position="37"/>
    </location>
    <ligand>
        <name>substrate</name>
    </ligand>
</feature>
<feature type="binding site" evidence="7">
    <location>
        <position position="61"/>
    </location>
    <ligand>
        <name>substrate</name>
    </ligand>
</feature>
<comment type="subcellular location">
    <subcellularLocation>
        <location evidence="7">Cytoplasm</location>
    </subcellularLocation>
</comment>
<dbReference type="CDD" id="cd00464">
    <property type="entry name" value="SK"/>
    <property type="match status" value="1"/>
</dbReference>
<dbReference type="SUPFAM" id="SSF52540">
    <property type="entry name" value="P-loop containing nucleoside triphosphate hydrolases"/>
    <property type="match status" value="1"/>
</dbReference>
<accession>A0ABV7FGC5</accession>
<comment type="pathway">
    <text evidence="7">Metabolic intermediate biosynthesis; chorismate biosynthesis; chorismate from D-erythrose 4-phosphate and phosphoenolpyruvate: step 5/7.</text>
</comment>
<dbReference type="RefSeq" id="WP_378120223.1">
    <property type="nucleotide sequence ID" value="NZ_JBHRTF010000006.1"/>
</dbReference>
<comment type="cofactor">
    <cofactor evidence="7">
        <name>Mg(2+)</name>
        <dbReference type="ChEBI" id="CHEBI:18420"/>
    </cofactor>
    <text evidence="7">Binds 1 Mg(2+) ion per subunit.</text>
</comment>
<evidence type="ECO:0000256" key="1">
    <source>
        <dbReference type="ARBA" id="ARBA00022605"/>
    </source>
</evidence>
<protein>
    <recommendedName>
        <fullName evidence="7">Shikimate kinase</fullName>
        <shortName evidence="7">SK</shortName>
        <ecNumber evidence="7">2.7.1.71</ecNumber>
    </recommendedName>
</protein>
<comment type="caution">
    <text evidence="7">Lacks conserved residue(s) required for the propagation of feature annotation.</text>
</comment>
<evidence type="ECO:0000313" key="8">
    <source>
        <dbReference type="EMBL" id="MFC3116681.1"/>
    </source>
</evidence>
<evidence type="ECO:0000256" key="4">
    <source>
        <dbReference type="ARBA" id="ARBA00022777"/>
    </source>
</evidence>
<keyword evidence="4 7" id="KW-0418">Kinase</keyword>
<keyword evidence="9" id="KW-1185">Reference proteome</keyword>
<dbReference type="EC" id="2.7.1.71" evidence="7"/>
<evidence type="ECO:0000256" key="3">
    <source>
        <dbReference type="ARBA" id="ARBA00022741"/>
    </source>
</evidence>
<dbReference type="EMBL" id="JBHRTF010000006">
    <property type="protein sequence ID" value="MFC3116681.1"/>
    <property type="molecule type" value="Genomic_DNA"/>
</dbReference>
<proteinExistence type="inferred from homology"/>
<keyword evidence="2 7" id="KW-0808">Transferase</keyword>
<reference evidence="9" key="1">
    <citation type="journal article" date="2019" name="Int. J. Syst. Evol. Microbiol.">
        <title>The Global Catalogue of Microorganisms (GCM) 10K type strain sequencing project: providing services to taxonomists for standard genome sequencing and annotation.</title>
        <authorList>
            <consortium name="The Broad Institute Genomics Platform"/>
            <consortium name="The Broad Institute Genome Sequencing Center for Infectious Disease"/>
            <person name="Wu L."/>
            <person name="Ma J."/>
        </authorList>
    </citation>
    <scope>NUCLEOTIDE SEQUENCE [LARGE SCALE GENOMIC DNA]</scope>
    <source>
        <strain evidence="9">KCTC 52237</strain>
    </source>
</reference>
<feature type="binding site" evidence="7">
    <location>
        <position position="124"/>
    </location>
    <ligand>
        <name>ATP</name>
        <dbReference type="ChEBI" id="CHEBI:30616"/>
    </ligand>
</feature>
<keyword evidence="3 7" id="KW-0547">Nucleotide-binding</keyword>
<feature type="binding site" evidence="7">
    <location>
        <position position="19"/>
    </location>
    <ligand>
        <name>Mg(2+)</name>
        <dbReference type="ChEBI" id="CHEBI:18420"/>
    </ligand>
</feature>
<dbReference type="PANTHER" id="PTHR21087">
    <property type="entry name" value="SHIKIMATE KINASE"/>
    <property type="match status" value="1"/>
</dbReference>
<comment type="catalytic activity">
    <reaction evidence="7">
        <text>shikimate + ATP = 3-phosphoshikimate + ADP + H(+)</text>
        <dbReference type="Rhea" id="RHEA:13121"/>
        <dbReference type="ChEBI" id="CHEBI:15378"/>
        <dbReference type="ChEBI" id="CHEBI:30616"/>
        <dbReference type="ChEBI" id="CHEBI:36208"/>
        <dbReference type="ChEBI" id="CHEBI:145989"/>
        <dbReference type="ChEBI" id="CHEBI:456216"/>
        <dbReference type="EC" id="2.7.1.71"/>
    </reaction>
</comment>
<comment type="function">
    <text evidence="7">Catalyzes the specific phosphorylation of the 3-hydroxyl group of shikimic acid using ATP as a cosubstrate.</text>
</comment>
<keyword evidence="7" id="KW-0479">Metal-binding</keyword>
<keyword evidence="7" id="KW-0460">Magnesium</keyword>
<comment type="caution">
    <text evidence="8">The sequence shown here is derived from an EMBL/GenBank/DDBJ whole genome shotgun (WGS) entry which is preliminary data.</text>
</comment>
<gene>
    <name evidence="7" type="primary">aroK</name>
    <name evidence="8" type="ORF">ACFODX_14000</name>
</gene>
<evidence type="ECO:0000256" key="6">
    <source>
        <dbReference type="ARBA" id="ARBA00023141"/>
    </source>
</evidence>
<name>A0ABV7FGC5_9GAMM</name>
<keyword evidence="5 7" id="KW-0067">ATP-binding</keyword>
<keyword evidence="6 7" id="KW-0057">Aromatic amino acid biosynthesis</keyword>
<dbReference type="PRINTS" id="PR01100">
    <property type="entry name" value="SHIKIMTKNASE"/>
</dbReference>
<keyword evidence="7" id="KW-0963">Cytoplasm</keyword>
<evidence type="ECO:0000256" key="2">
    <source>
        <dbReference type="ARBA" id="ARBA00022679"/>
    </source>
</evidence>
<comment type="similarity">
    <text evidence="7">Belongs to the shikimate kinase family.</text>
</comment>
<dbReference type="Gene3D" id="3.40.50.300">
    <property type="entry name" value="P-loop containing nucleotide triphosphate hydrolases"/>
    <property type="match status" value="1"/>
</dbReference>
<dbReference type="InterPro" id="IPR031322">
    <property type="entry name" value="Shikimate/glucono_kinase"/>
</dbReference>
<feature type="binding site" evidence="7">
    <location>
        <begin position="15"/>
        <end position="20"/>
    </location>
    <ligand>
        <name>ATP</name>
        <dbReference type="ChEBI" id="CHEBI:30616"/>
    </ligand>
</feature>
<dbReference type="InterPro" id="IPR000623">
    <property type="entry name" value="Shikimate_kinase/TSH1"/>
</dbReference>
<evidence type="ECO:0000313" key="9">
    <source>
        <dbReference type="Proteomes" id="UP001595555"/>
    </source>
</evidence>
<dbReference type="Proteomes" id="UP001595555">
    <property type="component" value="Unassembled WGS sequence"/>
</dbReference>
<dbReference type="InterPro" id="IPR027417">
    <property type="entry name" value="P-loop_NTPase"/>
</dbReference>
<comment type="subunit">
    <text evidence="7">Monomer.</text>
</comment>
<dbReference type="PANTHER" id="PTHR21087:SF16">
    <property type="entry name" value="SHIKIMATE KINASE 1, CHLOROPLASTIC"/>
    <property type="match status" value="1"/>
</dbReference>
<evidence type="ECO:0000256" key="7">
    <source>
        <dbReference type="HAMAP-Rule" id="MF_00109"/>
    </source>
</evidence>
<feature type="binding site" evidence="7">
    <location>
        <position position="137"/>
    </location>
    <ligand>
        <name>substrate</name>
    </ligand>
</feature>
<feature type="binding site" evidence="7">
    <location>
        <position position="82"/>
    </location>
    <ligand>
        <name>substrate</name>
    </ligand>
</feature>